<reference evidence="1" key="1">
    <citation type="journal article" date="2021" name="Proc. Natl. Acad. Sci. U.S.A.">
        <title>A Catalog of Tens of Thousands of Viruses from Human Metagenomes Reveals Hidden Associations with Chronic Diseases.</title>
        <authorList>
            <person name="Tisza M.J."/>
            <person name="Buck C.B."/>
        </authorList>
    </citation>
    <scope>NUCLEOTIDE SEQUENCE</scope>
    <source>
        <strain evidence="1">CtNDP2</strain>
    </source>
</reference>
<evidence type="ECO:0000313" key="1">
    <source>
        <dbReference type="EMBL" id="DAD93016.1"/>
    </source>
</evidence>
<accession>A0A8S5NFN8</accession>
<proteinExistence type="predicted"/>
<dbReference type="EMBL" id="BK015150">
    <property type="protein sequence ID" value="DAD93016.1"/>
    <property type="molecule type" value="Genomic_DNA"/>
</dbReference>
<name>A0A8S5NFN8_9CAUD</name>
<sequence>MSNTTTIYTICQPGGSSVVAVQEDNRDRIAITGTVNKAMFFNISTADRLKELMTRAINNRTRERNYFKLYCDMLDGSITEEEFDKEIEENEDRYVIKQNQDASVEDMEVALEVSPFLMDVKSPDDMAEVFSFSEKSMQKCIQ</sequence>
<organism evidence="1">
    <name type="scientific">Siphoviridae sp. ctNDP2</name>
    <dbReference type="NCBI Taxonomy" id="2826265"/>
    <lineage>
        <taxon>Viruses</taxon>
        <taxon>Duplodnaviria</taxon>
        <taxon>Heunggongvirae</taxon>
        <taxon>Uroviricota</taxon>
        <taxon>Caudoviricetes</taxon>
    </lineage>
</organism>
<protein>
    <submittedName>
        <fullName evidence="1">Uncharacterized protein</fullName>
    </submittedName>
</protein>